<evidence type="ECO:0000313" key="4">
    <source>
        <dbReference type="Proteomes" id="UP000008022"/>
    </source>
</evidence>
<dbReference type="HOGENOM" id="CLU_037679_0_0_1"/>
<dbReference type="Pfam" id="PF03478">
    <property type="entry name" value="Beta-prop_KIB1-4"/>
    <property type="match status" value="1"/>
</dbReference>
<evidence type="ECO:0000256" key="1">
    <source>
        <dbReference type="SAM" id="MobiDB-lite"/>
    </source>
</evidence>
<dbReference type="EnsemblPlants" id="ORUFI10G18360.1">
    <property type="protein sequence ID" value="ORUFI10G18360.1"/>
    <property type="gene ID" value="ORUFI10G18360"/>
</dbReference>
<sequence length="436" mass="46605">MESAWTNLPGEIMELIADKAGDALTGRALSRSVCRSWRAAVPETPRLLLPAAAARGAGDEYALVFPLSRGWSVVVDVRDTSCRLSHLATGATAPLPRLNAVRATAGSRVVHLGYEHSAAPAPAPASQVPPGARRRLAPADAAALGGSDEPGVEAELPAARHGARRHRRRTVQDQDQVSLVFHVPRIRPPILTLAPLRRPCPGGGEHGRHADHDVPPGSGDTGMVFCRPGDAAWTKLDNPIDDDKHVYNLVEFAYLDGKVFAMDRGGTTAVIDAATLEVLDLVDAPPGTRNVSNKLLGTANGDDTVMSLDYLHLVALPSKLLVVRVRVNKSSSEPEGFDVFELGRQDHRDGEGKLAWREVAGDDVGGNYDLFLDDHHATFVGGGGGAGGDSGSRIYYVHDGKEAYCYSKRHGELECVYSSPEGSEEQCSTMPSWFVP</sequence>
<feature type="compositionally biased region" description="Low complexity" evidence="1">
    <location>
        <begin position="118"/>
        <end position="131"/>
    </location>
</feature>
<accession>A0A0E0R1Z1</accession>
<evidence type="ECO:0000313" key="3">
    <source>
        <dbReference type="EnsemblPlants" id="ORUFI10G18360.1"/>
    </source>
</evidence>
<reference evidence="3" key="2">
    <citation type="submission" date="2015-06" db="UniProtKB">
        <authorList>
            <consortium name="EnsemblPlants"/>
        </authorList>
    </citation>
    <scope>IDENTIFICATION</scope>
</reference>
<dbReference type="eggNOG" id="ENOG502R3CE">
    <property type="taxonomic scope" value="Eukaryota"/>
</dbReference>
<organism evidence="3 4">
    <name type="scientific">Oryza rufipogon</name>
    <name type="common">Brownbeard rice</name>
    <name type="synonym">Asian wild rice</name>
    <dbReference type="NCBI Taxonomy" id="4529"/>
    <lineage>
        <taxon>Eukaryota</taxon>
        <taxon>Viridiplantae</taxon>
        <taxon>Streptophyta</taxon>
        <taxon>Embryophyta</taxon>
        <taxon>Tracheophyta</taxon>
        <taxon>Spermatophyta</taxon>
        <taxon>Magnoliopsida</taxon>
        <taxon>Liliopsida</taxon>
        <taxon>Poales</taxon>
        <taxon>Poaceae</taxon>
        <taxon>BOP clade</taxon>
        <taxon>Oryzoideae</taxon>
        <taxon>Oryzeae</taxon>
        <taxon>Oryzinae</taxon>
        <taxon>Oryza</taxon>
    </lineage>
</organism>
<proteinExistence type="predicted"/>
<evidence type="ECO:0000259" key="2">
    <source>
        <dbReference type="Pfam" id="PF03478"/>
    </source>
</evidence>
<dbReference type="Proteomes" id="UP000008022">
    <property type="component" value="Unassembled WGS sequence"/>
</dbReference>
<feature type="domain" description="KIB1-4 beta-propeller" evidence="2">
    <location>
        <begin position="222"/>
        <end position="408"/>
    </location>
</feature>
<dbReference type="PANTHER" id="PTHR33110">
    <property type="entry name" value="F-BOX/KELCH-REPEAT PROTEIN-RELATED"/>
    <property type="match status" value="1"/>
</dbReference>
<name>A0A0E0R1Z1_ORYRU</name>
<keyword evidence="4" id="KW-1185">Reference proteome</keyword>
<feature type="region of interest" description="Disordered" evidence="1">
    <location>
        <begin position="118"/>
        <end position="153"/>
    </location>
</feature>
<dbReference type="Gramene" id="ORUFI10G18360.1">
    <property type="protein sequence ID" value="ORUFI10G18360.1"/>
    <property type="gene ID" value="ORUFI10G18360"/>
</dbReference>
<dbReference type="AlphaFoldDB" id="A0A0E0R1Z1"/>
<dbReference type="OMA" id="YSMQDNK"/>
<dbReference type="PANTHER" id="PTHR33110:SF89">
    <property type="entry name" value="DUF295 DOMAIN-CONTAINING PROTEIN"/>
    <property type="match status" value="1"/>
</dbReference>
<protein>
    <recommendedName>
        <fullName evidence="2">KIB1-4 beta-propeller domain-containing protein</fullName>
    </recommendedName>
</protein>
<dbReference type="InterPro" id="IPR005174">
    <property type="entry name" value="KIB1-4_b-propeller"/>
</dbReference>
<reference evidence="4" key="1">
    <citation type="submission" date="2013-06" db="EMBL/GenBank/DDBJ databases">
        <authorList>
            <person name="Zhao Q."/>
        </authorList>
    </citation>
    <scope>NUCLEOTIDE SEQUENCE</scope>
    <source>
        <strain evidence="4">cv. W1943</strain>
    </source>
</reference>